<dbReference type="GO" id="GO:0016747">
    <property type="term" value="F:acyltransferase activity, transferring groups other than amino-acyl groups"/>
    <property type="evidence" value="ECO:0007669"/>
    <property type="project" value="InterPro"/>
</dbReference>
<dbReference type="Pfam" id="PF00583">
    <property type="entry name" value="Acetyltransf_1"/>
    <property type="match status" value="1"/>
</dbReference>
<dbReference type="AlphaFoldDB" id="A0A327ZV05"/>
<evidence type="ECO:0000259" key="1">
    <source>
        <dbReference type="PROSITE" id="PS51186"/>
    </source>
</evidence>
<dbReference type="InterPro" id="IPR016181">
    <property type="entry name" value="Acyl_CoA_acyltransferase"/>
</dbReference>
<dbReference type="InterPro" id="IPR000182">
    <property type="entry name" value="GNAT_dom"/>
</dbReference>
<dbReference type="CDD" id="cd04301">
    <property type="entry name" value="NAT_SF"/>
    <property type="match status" value="1"/>
</dbReference>
<protein>
    <recommendedName>
        <fullName evidence="1">N-acetyltransferase domain-containing protein</fullName>
    </recommendedName>
</protein>
<organism evidence="2 3">
    <name type="scientific">Macrococcus epidermidis</name>
    <dbReference type="NCBI Taxonomy" id="1902580"/>
    <lineage>
        <taxon>Bacteria</taxon>
        <taxon>Bacillati</taxon>
        <taxon>Bacillota</taxon>
        <taxon>Bacilli</taxon>
        <taxon>Bacillales</taxon>
        <taxon>Staphylococcaceae</taxon>
        <taxon>Macrococcus</taxon>
    </lineage>
</organism>
<accession>A0A327ZV05</accession>
<dbReference type="RefSeq" id="WP_111714156.1">
    <property type="nucleotide sequence ID" value="NZ_JBHSSR010000001.1"/>
</dbReference>
<reference evidence="2 3" key="1">
    <citation type="journal article" date="2018" name="Front. Microbiol.">
        <title>Description and Comparative Genomics of Macrococcus caseolyticus subsp. hominis subsp. nov., Macrococcus goetzii sp. nov., Macrococcus epidermidis sp. nov., and Macrococcus bohemicus sp. nov., Novel Macrococci From Human Clinical Material With Virulence Potential and Suspected Uptake of Foreign DNA by Natural Transformation.</title>
        <authorList>
            <person name="Maslanova I."/>
            <person name="Wertheimer Z."/>
            <person name="Sedlacek I."/>
            <person name="Svec P."/>
            <person name="Indrakova A."/>
            <person name="Kovarovic V."/>
            <person name="Schumann P."/>
            <person name="Sproer C."/>
            <person name="Kralova S."/>
            <person name="Sedo O."/>
            <person name="Kristofova L."/>
            <person name="Vrbovska V."/>
            <person name="Fuzik T."/>
            <person name="Petras P."/>
            <person name="Zdrahal Z."/>
            <person name="Ruzickova V."/>
            <person name="Doskar J."/>
            <person name="Pantucek R."/>
        </authorList>
    </citation>
    <scope>NUCLEOTIDE SEQUENCE [LARGE SCALE GENOMIC DNA]</scope>
    <source>
        <strain evidence="2 3">01/688</strain>
    </source>
</reference>
<name>A0A327ZV05_9STAP</name>
<dbReference type="Proteomes" id="UP000249808">
    <property type="component" value="Unassembled WGS sequence"/>
</dbReference>
<feature type="domain" description="N-acetyltransferase" evidence="1">
    <location>
        <begin position="122"/>
        <end position="264"/>
    </location>
</feature>
<dbReference type="SUPFAM" id="SSF55729">
    <property type="entry name" value="Acyl-CoA N-acyltransferases (Nat)"/>
    <property type="match status" value="1"/>
</dbReference>
<evidence type="ECO:0000313" key="3">
    <source>
        <dbReference type="Proteomes" id="UP000249808"/>
    </source>
</evidence>
<proteinExistence type="predicted"/>
<dbReference type="EMBL" id="PZJH01000001">
    <property type="protein sequence ID" value="RAK45977.1"/>
    <property type="molecule type" value="Genomic_DNA"/>
</dbReference>
<dbReference type="Pfam" id="PF18467">
    <property type="entry name" value="DUF5613"/>
    <property type="match status" value="1"/>
</dbReference>
<evidence type="ECO:0000313" key="2">
    <source>
        <dbReference type="EMBL" id="RAK45977.1"/>
    </source>
</evidence>
<sequence length="264" mass="30797">MGDQNINKAVIQPSFANTHNDADVFEENERYIHYHTPSQLVKYYANYFQYKVTPDVDTFMTDYETQKTFHEQRGQKHALFIFPENEVLNDALQEEAKALGFIVEKMELYLLKEMPKSKDSEIEVVQVLNDDDVFLDFLQICREGDLEYGEEFADLKERTHRRDLLNPQILQFVGYQHGFPAGKVEAVESAQYVELDDFYVLDAMRKQGVGTALQQAIWHYAEQVGKRVILIADGNDSPREMYQRQGYELVSERYELLRVPSADN</sequence>
<gene>
    <name evidence="2" type="ORF">BHU61_00595</name>
</gene>
<dbReference type="Gene3D" id="3.40.630.30">
    <property type="match status" value="1"/>
</dbReference>
<comment type="caution">
    <text evidence="2">The sequence shown here is derived from an EMBL/GenBank/DDBJ whole genome shotgun (WGS) entry which is preliminary data.</text>
</comment>
<dbReference type="PROSITE" id="PS51186">
    <property type="entry name" value="GNAT"/>
    <property type="match status" value="1"/>
</dbReference>
<dbReference type="InterPro" id="IPR040549">
    <property type="entry name" value="DUF5613"/>
</dbReference>
<keyword evidence="3" id="KW-1185">Reference proteome</keyword>